<accession>A0A3P8KQ09</accession>
<feature type="region of interest" description="Disordered" evidence="2">
    <location>
        <begin position="155"/>
        <end position="177"/>
    </location>
</feature>
<sequence length="383" mass="38445">MIRGNNVQLAGGNVTNRGSSLLAQNGLTIDSSNSLSNLNAGLIKAGGALDLSALGDINNIGSAISGKTVQLESAGGSINNITRTQQWSVGDDSRRGNVHVSGTDVGQTASITATDGLSMSAVKDINITGAKVAAGGDLAMGAGNNINIAANQITDSSSRSGFGSKKDTSSSATSNQGSIITAGGNSVMQAGNDLNVTASAIDAGKTAQLAAGNDLNLNAAGTGQTSRTGGSESHQSSADRTTVSAGDNVTLVAGRDVTSQAAGIAAEGNVGIQAGRDVNLLAEESVTGSSSHSKKKTVIDESVSQQGTEIASGGNTTIIAGRDVSSEAAQVTASGDIGVAAGRDVNLTTATESDYHFREETKSKKRVPQQENDPHHRGRQRDP</sequence>
<evidence type="ECO:0000313" key="3">
    <source>
        <dbReference type="EMBL" id="VDR29211.1"/>
    </source>
</evidence>
<dbReference type="GO" id="GO:0003824">
    <property type="term" value="F:catalytic activity"/>
    <property type="evidence" value="ECO:0007669"/>
    <property type="project" value="UniProtKB-ARBA"/>
</dbReference>
<name>A0A3P8KQ09_RAOTE</name>
<dbReference type="InterPro" id="IPR025157">
    <property type="entry name" value="Hemagglutinin_rpt"/>
</dbReference>
<feature type="compositionally biased region" description="Polar residues" evidence="2">
    <location>
        <begin position="224"/>
        <end position="247"/>
    </location>
</feature>
<dbReference type="GO" id="GO:0090729">
    <property type="term" value="F:toxin activity"/>
    <property type="evidence" value="ECO:0007669"/>
    <property type="project" value="UniProtKB-KW"/>
</dbReference>
<gene>
    <name evidence="3" type="ORF">NCTC13098_05615</name>
</gene>
<dbReference type="Pfam" id="PF13332">
    <property type="entry name" value="Fil_haemagg_2"/>
    <property type="match status" value="3"/>
</dbReference>
<dbReference type="Proteomes" id="UP000274346">
    <property type="component" value="Chromosome"/>
</dbReference>
<feature type="region of interest" description="Disordered" evidence="2">
    <location>
        <begin position="216"/>
        <end position="247"/>
    </location>
</feature>
<evidence type="ECO:0000256" key="2">
    <source>
        <dbReference type="SAM" id="MobiDB-lite"/>
    </source>
</evidence>
<organism evidence="3 4">
    <name type="scientific">Raoultella terrigena</name>
    <name type="common">Klebsiella terrigena</name>
    <dbReference type="NCBI Taxonomy" id="577"/>
    <lineage>
        <taxon>Bacteria</taxon>
        <taxon>Pseudomonadati</taxon>
        <taxon>Pseudomonadota</taxon>
        <taxon>Gammaproteobacteria</taxon>
        <taxon>Enterobacterales</taxon>
        <taxon>Enterobacteriaceae</taxon>
        <taxon>Klebsiella/Raoultella group</taxon>
        <taxon>Raoultella</taxon>
    </lineage>
</organism>
<dbReference type="EMBL" id="LR131271">
    <property type="protein sequence ID" value="VDR29211.1"/>
    <property type="molecule type" value="Genomic_DNA"/>
</dbReference>
<keyword evidence="1" id="KW-0800">Toxin</keyword>
<dbReference type="KEGG" id="rtg:NCTC13098_05615"/>
<feature type="region of interest" description="Disordered" evidence="2">
    <location>
        <begin position="284"/>
        <end position="307"/>
    </location>
</feature>
<feature type="compositionally biased region" description="Basic and acidic residues" evidence="2">
    <location>
        <begin position="353"/>
        <end position="362"/>
    </location>
</feature>
<dbReference type="AlphaFoldDB" id="A0A3P8KQ09"/>
<proteinExistence type="predicted"/>
<reference evidence="3 4" key="1">
    <citation type="submission" date="2018-12" db="EMBL/GenBank/DDBJ databases">
        <authorList>
            <consortium name="Pathogen Informatics"/>
        </authorList>
    </citation>
    <scope>NUCLEOTIDE SEQUENCE [LARGE SCALE GENOMIC DNA]</scope>
    <source>
        <strain evidence="3 4">NCTC13098</strain>
    </source>
</reference>
<evidence type="ECO:0000256" key="1">
    <source>
        <dbReference type="ARBA" id="ARBA00022656"/>
    </source>
</evidence>
<evidence type="ECO:0000313" key="4">
    <source>
        <dbReference type="Proteomes" id="UP000274346"/>
    </source>
</evidence>
<feature type="region of interest" description="Disordered" evidence="2">
    <location>
        <begin position="349"/>
        <end position="383"/>
    </location>
</feature>
<feature type="compositionally biased region" description="Basic and acidic residues" evidence="2">
    <location>
        <begin position="372"/>
        <end position="383"/>
    </location>
</feature>
<protein>
    <recommendedName>
        <fullName evidence="5">Filamentous hemagglutinin</fullName>
    </recommendedName>
</protein>
<evidence type="ECO:0008006" key="5">
    <source>
        <dbReference type="Google" id="ProtNLM"/>
    </source>
</evidence>